<dbReference type="PANTHER" id="PTHR30572:SF18">
    <property type="entry name" value="ABC-TYPE MACROLIDE FAMILY EXPORT SYSTEM PERMEASE COMPONENT 2"/>
    <property type="match status" value="1"/>
</dbReference>
<evidence type="ECO:0000256" key="2">
    <source>
        <dbReference type="ARBA" id="ARBA00022475"/>
    </source>
</evidence>
<accession>A0A5B2VTE9</accession>
<evidence type="ECO:0000256" key="4">
    <source>
        <dbReference type="ARBA" id="ARBA00022989"/>
    </source>
</evidence>
<gene>
    <name evidence="9" type="ORF">F0L74_08025</name>
</gene>
<feature type="transmembrane region" description="Helical" evidence="6">
    <location>
        <begin position="769"/>
        <end position="789"/>
    </location>
</feature>
<dbReference type="InterPro" id="IPR050250">
    <property type="entry name" value="Macrolide_Exporter_MacB"/>
</dbReference>
<comment type="caution">
    <text evidence="9">The sequence shown here is derived from an EMBL/GenBank/DDBJ whole genome shotgun (WGS) entry which is preliminary data.</text>
</comment>
<name>A0A5B2VTE9_9BACT</name>
<evidence type="ECO:0000259" key="7">
    <source>
        <dbReference type="Pfam" id="PF02687"/>
    </source>
</evidence>
<evidence type="ECO:0000313" key="10">
    <source>
        <dbReference type="Proteomes" id="UP000324611"/>
    </source>
</evidence>
<comment type="subcellular location">
    <subcellularLocation>
        <location evidence="1">Cell membrane</location>
        <topology evidence="1">Multi-pass membrane protein</topology>
    </subcellularLocation>
</comment>
<protein>
    <submittedName>
        <fullName evidence="9">FtsX-like permease family protein</fullName>
    </submittedName>
</protein>
<dbReference type="Pfam" id="PF02687">
    <property type="entry name" value="FtsX"/>
    <property type="match status" value="2"/>
</dbReference>
<evidence type="ECO:0000256" key="1">
    <source>
        <dbReference type="ARBA" id="ARBA00004651"/>
    </source>
</evidence>
<sequence>MLKNYLKIALRSLSNNKGFSAINIIGLAMGLATCLLLVFYVMDELSYDRYNVNADRIYRINNEVKFGDNHFDLAQSPPLLGPTLAKDLLQVEQYTRLLYHNSILVKKGQQQLRETKVVYADSTLFDVFTLPVLSGEPRTALQAPGSLVITERMARKYFNRTDVAGETVLIDNTSTYKITAVIRDLPAQSHFNFDFFISMSENAESRSEQSWFSQNYNTYLLLRKNTDPAKLTPEINKVMDAHIGPLLQSAIHSSLAEFKRLGNYARCTLMPLRDIHLHSNKIGELSPNSSIIFVYIFSAIALLILLIACANFMNLTTARSASRAREIGVRKLLGSFRKQLVAQFLAESLLVSFFSLVAALVIVVLLLPWFNGLADKHISIQSLFQPRMLACLAGLTLLVGLLAGSYPAFFLSAFQPVQVLKGKLATGFKGSWLRNALVVFQFSISIILITGTIVIYNQLVYIQHKDLGFDREQVLTIQNTDVLRSQTVSFKKELMTIGGIEDATMTSYLPVNGFRSSDTYFTSTALDQRSAIAMQSWTVDEHFISTFKMRLLSGRNFSANMPSDSNAFIINEAAVRFLGIGTPLDKKLYRLTDPQARKLQTYNIIGVVRNFNFNSLRDEITPLALNLGLETSSITVRLRSADIPGILAQIEKKWLSFSPGQPLAYAFTDDSFDNLYKTDQRTGRIVTTFAVLAVLIACLGLFGLSMYAARQRVKEIGIRKVLGASIANIAGMLSKDFLKLVLIAAVIAFPLAQWVMQQWLQGFAYRTHISWWIFVLAGAATLLIALLTISVQAVKAAVANPAVSLKAE</sequence>
<keyword evidence="4 6" id="KW-1133">Transmembrane helix</keyword>
<feature type="transmembrane region" description="Helical" evidence="6">
    <location>
        <begin position="685"/>
        <end position="709"/>
    </location>
</feature>
<feature type="transmembrane region" description="Helical" evidence="6">
    <location>
        <begin position="387"/>
        <end position="411"/>
    </location>
</feature>
<reference evidence="9 10" key="2">
    <citation type="submission" date="2019-09" db="EMBL/GenBank/DDBJ databases">
        <authorList>
            <person name="Jin C."/>
        </authorList>
    </citation>
    <scope>NUCLEOTIDE SEQUENCE [LARGE SCALE GENOMIC DNA]</scope>
    <source>
        <strain evidence="9 10">BN140078</strain>
    </source>
</reference>
<feature type="domain" description="ABC3 transporter permease C-terminal" evidence="7">
    <location>
        <begin position="299"/>
        <end position="413"/>
    </location>
</feature>
<evidence type="ECO:0000256" key="3">
    <source>
        <dbReference type="ARBA" id="ARBA00022692"/>
    </source>
</evidence>
<dbReference type="Proteomes" id="UP000324611">
    <property type="component" value="Unassembled WGS sequence"/>
</dbReference>
<dbReference type="RefSeq" id="WP_149837353.1">
    <property type="nucleotide sequence ID" value="NZ_VUOC01000002.1"/>
</dbReference>
<feature type="domain" description="MacB-like periplasmic core" evidence="8">
    <location>
        <begin position="20"/>
        <end position="237"/>
    </location>
</feature>
<dbReference type="InterPro" id="IPR003838">
    <property type="entry name" value="ABC3_permease_C"/>
</dbReference>
<feature type="transmembrane region" description="Helical" evidence="6">
    <location>
        <begin position="737"/>
        <end position="757"/>
    </location>
</feature>
<dbReference type="AlphaFoldDB" id="A0A5B2VTE9"/>
<reference evidence="9 10" key="1">
    <citation type="submission" date="2019-09" db="EMBL/GenBank/DDBJ databases">
        <title>Chitinophaga ginsengihumi sp. nov., isolated from soil of ginseng rhizosphere.</title>
        <authorList>
            <person name="Lee J."/>
        </authorList>
    </citation>
    <scope>NUCLEOTIDE SEQUENCE [LARGE SCALE GENOMIC DNA]</scope>
    <source>
        <strain evidence="9 10">BN140078</strain>
    </source>
</reference>
<evidence type="ECO:0000313" key="9">
    <source>
        <dbReference type="EMBL" id="KAA2242481.1"/>
    </source>
</evidence>
<proteinExistence type="predicted"/>
<dbReference type="PANTHER" id="PTHR30572">
    <property type="entry name" value="MEMBRANE COMPONENT OF TRANSPORTER-RELATED"/>
    <property type="match status" value="1"/>
</dbReference>
<keyword evidence="2" id="KW-1003">Cell membrane</keyword>
<dbReference type="EMBL" id="VUOC01000002">
    <property type="protein sequence ID" value="KAA2242481.1"/>
    <property type="molecule type" value="Genomic_DNA"/>
</dbReference>
<keyword evidence="5 6" id="KW-0472">Membrane</keyword>
<evidence type="ECO:0000259" key="8">
    <source>
        <dbReference type="Pfam" id="PF12704"/>
    </source>
</evidence>
<organism evidence="9 10">
    <name type="scientific">Chitinophaga agrisoli</name>
    <dbReference type="NCBI Taxonomy" id="2607653"/>
    <lineage>
        <taxon>Bacteria</taxon>
        <taxon>Pseudomonadati</taxon>
        <taxon>Bacteroidota</taxon>
        <taxon>Chitinophagia</taxon>
        <taxon>Chitinophagales</taxon>
        <taxon>Chitinophagaceae</taxon>
        <taxon>Chitinophaga</taxon>
    </lineage>
</organism>
<keyword evidence="3 6" id="KW-0812">Transmembrane</keyword>
<evidence type="ECO:0000256" key="5">
    <source>
        <dbReference type="ARBA" id="ARBA00023136"/>
    </source>
</evidence>
<feature type="domain" description="ABC3 transporter permease C-terminal" evidence="7">
    <location>
        <begin position="688"/>
        <end position="797"/>
    </location>
</feature>
<dbReference type="InterPro" id="IPR025857">
    <property type="entry name" value="MacB_PCD"/>
</dbReference>
<feature type="transmembrane region" description="Helical" evidence="6">
    <location>
        <begin position="432"/>
        <end position="456"/>
    </location>
</feature>
<feature type="transmembrane region" description="Helical" evidence="6">
    <location>
        <begin position="340"/>
        <end position="367"/>
    </location>
</feature>
<feature type="transmembrane region" description="Helical" evidence="6">
    <location>
        <begin position="21"/>
        <end position="42"/>
    </location>
</feature>
<keyword evidence="10" id="KW-1185">Reference proteome</keyword>
<dbReference type="GO" id="GO:0022857">
    <property type="term" value="F:transmembrane transporter activity"/>
    <property type="evidence" value="ECO:0007669"/>
    <property type="project" value="TreeGrafter"/>
</dbReference>
<dbReference type="GO" id="GO:0005886">
    <property type="term" value="C:plasma membrane"/>
    <property type="evidence" value="ECO:0007669"/>
    <property type="project" value="UniProtKB-SubCell"/>
</dbReference>
<evidence type="ECO:0000256" key="6">
    <source>
        <dbReference type="SAM" id="Phobius"/>
    </source>
</evidence>
<feature type="transmembrane region" description="Helical" evidence="6">
    <location>
        <begin position="292"/>
        <end position="313"/>
    </location>
</feature>
<dbReference type="Pfam" id="PF12704">
    <property type="entry name" value="MacB_PCD"/>
    <property type="match status" value="1"/>
</dbReference>